<dbReference type="EMBL" id="BFEA01000086">
    <property type="protein sequence ID" value="GBG67343.1"/>
    <property type="molecule type" value="Genomic_DNA"/>
</dbReference>
<feature type="region of interest" description="Disordered" evidence="1">
    <location>
        <begin position="746"/>
        <end position="765"/>
    </location>
</feature>
<dbReference type="Proteomes" id="UP000265515">
    <property type="component" value="Unassembled WGS sequence"/>
</dbReference>
<sequence>MMLLCTFCNKVFQGTQFQATRHFVQTNYCKDVNDEALYEIARRTPQKFESDQMERVARYAAERGLDVPDTGAGRGGEAGRHLVEGGVRGDGGHDAPDHPLGGGGGDTGERMENWLRRAGKGFATDGSSKRKEGETDSAVTPAGKKLRQPKVAEVSGGEERMENWLRRAGKGFATDGSSKRKEGETDSAVTPAGKKLRQPKVAEVSGGEWVARHKKVCLHWLYSSGVSFNVFRNQAWKAYQQVLLGQPGGSPRGMLPNHNEIASIRAMETHRAELAEELEEGMLDCQAGLEVEPVRMSTRRGMTEEEIARQVALITRDPIGASAPPSADAVFGRRACIFRPYPKEDNSDEEPVPEVVYDPALRISREIDETYDDPDDEETRAHTTRRAAGRADREILGGEEEFWDPFGEVASTGNVCADRGRGLYAGTRGKEARVMTPTPTRRESSMPPPSTPSPAPPSPVSPLQPATAAADTEELASSLPQHGLLQRGGAVRQRRLRSPSPGILQEEGPPSAAPVEGKMIAAAVADATVTATVDEIAAAAAAVLAEVAAAVVEEEAPAATVEGIAAGVIEEISASGGAAAGGAAAGGAAAVEGEVAATVTVEEEEAPSLAAVEGDVAGLVKEEIAAAAEVPHGGTDECLMQHFLTEELDPVIAGMTPGVARGLGISYSEMGTHIDFDLSMGLPPSCGGATSTDRAPSRYEVAGETLTHTPRERTTTESPDAARDIMERERARLMASSDPRAQAFARGLEERRSRETGRDGGLGGVVVGEDAREVVAAEAEEGMDGGRQAVHEATEGGQEGDDGPRDAWAGGHKTQTGPAVPFSGLHLVEARRSQPPDVAFHIVPPVVIEELGSEPMVERPRPRRPAPQEVDHPLDAEELAAAPVRDVTRLDRGVLNPKLKQPNWQRIPSVPWAPASPVKSGSTTSGRPSTVVAGVSGGV</sequence>
<name>A0A388KBL3_CHABU</name>
<dbReference type="Gramene" id="GBG67343">
    <property type="protein sequence ID" value="GBG67343"/>
    <property type="gene ID" value="CBR_g480"/>
</dbReference>
<feature type="compositionally biased region" description="Acidic residues" evidence="1">
    <location>
        <begin position="369"/>
        <end position="378"/>
    </location>
</feature>
<protein>
    <submittedName>
        <fullName evidence="2">Uncharacterized protein</fullName>
    </submittedName>
</protein>
<feature type="compositionally biased region" description="Polar residues" evidence="1">
    <location>
        <begin position="919"/>
        <end position="928"/>
    </location>
</feature>
<feature type="compositionally biased region" description="Pro residues" evidence="1">
    <location>
        <begin position="446"/>
        <end position="462"/>
    </location>
</feature>
<evidence type="ECO:0000313" key="2">
    <source>
        <dbReference type="EMBL" id="GBG67343.1"/>
    </source>
</evidence>
<organism evidence="2 3">
    <name type="scientific">Chara braunii</name>
    <name type="common">Braun's stonewort</name>
    <dbReference type="NCBI Taxonomy" id="69332"/>
    <lineage>
        <taxon>Eukaryota</taxon>
        <taxon>Viridiplantae</taxon>
        <taxon>Streptophyta</taxon>
        <taxon>Charophyceae</taxon>
        <taxon>Charales</taxon>
        <taxon>Characeae</taxon>
        <taxon>Chara</taxon>
    </lineage>
</organism>
<accession>A0A388KBL3</accession>
<evidence type="ECO:0000256" key="1">
    <source>
        <dbReference type="SAM" id="MobiDB-lite"/>
    </source>
</evidence>
<comment type="caution">
    <text evidence="2">The sequence shown here is derived from an EMBL/GenBank/DDBJ whole genome shotgun (WGS) entry which is preliminary data.</text>
</comment>
<proteinExistence type="predicted"/>
<gene>
    <name evidence="2" type="ORF">CBR_g480</name>
</gene>
<feature type="region of interest" description="Disordered" evidence="1">
    <location>
        <begin position="427"/>
        <end position="512"/>
    </location>
</feature>
<reference evidence="2 3" key="1">
    <citation type="journal article" date="2018" name="Cell">
        <title>The Chara Genome: Secondary Complexity and Implications for Plant Terrestrialization.</title>
        <authorList>
            <person name="Nishiyama T."/>
            <person name="Sakayama H."/>
            <person name="Vries J.D."/>
            <person name="Buschmann H."/>
            <person name="Saint-Marcoux D."/>
            <person name="Ullrich K.K."/>
            <person name="Haas F.B."/>
            <person name="Vanderstraeten L."/>
            <person name="Becker D."/>
            <person name="Lang D."/>
            <person name="Vosolsobe S."/>
            <person name="Rombauts S."/>
            <person name="Wilhelmsson P.K.I."/>
            <person name="Janitza P."/>
            <person name="Kern R."/>
            <person name="Heyl A."/>
            <person name="Rumpler F."/>
            <person name="Villalobos L.I.A.C."/>
            <person name="Clay J.M."/>
            <person name="Skokan R."/>
            <person name="Toyoda A."/>
            <person name="Suzuki Y."/>
            <person name="Kagoshima H."/>
            <person name="Schijlen E."/>
            <person name="Tajeshwar N."/>
            <person name="Catarino B."/>
            <person name="Hetherington A.J."/>
            <person name="Saltykova A."/>
            <person name="Bonnot C."/>
            <person name="Breuninger H."/>
            <person name="Symeonidi A."/>
            <person name="Radhakrishnan G.V."/>
            <person name="Van Nieuwerburgh F."/>
            <person name="Deforce D."/>
            <person name="Chang C."/>
            <person name="Karol K.G."/>
            <person name="Hedrich R."/>
            <person name="Ulvskov P."/>
            <person name="Glockner G."/>
            <person name="Delwiche C.F."/>
            <person name="Petrasek J."/>
            <person name="Van de Peer Y."/>
            <person name="Friml J."/>
            <person name="Beilby M."/>
            <person name="Dolan L."/>
            <person name="Kohara Y."/>
            <person name="Sugano S."/>
            <person name="Fujiyama A."/>
            <person name="Delaux P.-M."/>
            <person name="Quint M."/>
            <person name="TheiBen G."/>
            <person name="Hagemann M."/>
            <person name="Harholt J."/>
            <person name="Dunand C."/>
            <person name="Zachgo S."/>
            <person name="Langdale J."/>
            <person name="Maumus F."/>
            <person name="Straeten D.V.D."/>
            <person name="Gould S.B."/>
            <person name="Rensing S.A."/>
        </authorList>
    </citation>
    <scope>NUCLEOTIDE SEQUENCE [LARGE SCALE GENOMIC DNA]</scope>
    <source>
        <strain evidence="2 3">S276</strain>
    </source>
</reference>
<feature type="region of interest" description="Disordered" evidence="1">
    <location>
        <begin position="361"/>
        <end position="393"/>
    </location>
</feature>
<feature type="region of interest" description="Disordered" evidence="1">
    <location>
        <begin position="893"/>
        <end position="939"/>
    </location>
</feature>
<feature type="compositionally biased region" description="Basic and acidic residues" evidence="1">
    <location>
        <begin position="747"/>
        <end position="758"/>
    </location>
</feature>
<feature type="region of interest" description="Disordered" evidence="1">
    <location>
        <begin position="792"/>
        <end position="820"/>
    </location>
</feature>
<dbReference type="AlphaFoldDB" id="A0A388KBL3"/>
<keyword evidence="3" id="KW-1185">Reference proteome</keyword>
<evidence type="ECO:0000313" key="3">
    <source>
        <dbReference type="Proteomes" id="UP000265515"/>
    </source>
</evidence>
<feature type="region of interest" description="Disordered" evidence="1">
    <location>
        <begin position="67"/>
        <end position="199"/>
    </location>
</feature>